<dbReference type="InterPro" id="IPR000182">
    <property type="entry name" value="GNAT_dom"/>
</dbReference>
<feature type="domain" description="N-acetyltransferase" evidence="3">
    <location>
        <begin position="1"/>
        <end position="145"/>
    </location>
</feature>
<sequence>MTERDVTAVAQLRLAAFFEGTGRTLEEDEAALRQLLGGGAFEAAYVARIGDVLVGTCLMVRHELEPAHDLTPWLAGLVVEAGHRGRGVGIALVRAIEAHALTMGVETLHLYTWEARDFYASLGWDTVEVFSQDGETMVLMSRKLGS</sequence>
<reference evidence="4 5" key="1">
    <citation type="submission" date="2024-06" db="EMBL/GenBank/DDBJ databases">
        <authorList>
            <person name="Kim D.-U."/>
        </authorList>
    </citation>
    <scope>NUCLEOTIDE SEQUENCE [LARGE SCALE GENOMIC DNA]</scope>
    <source>
        <strain evidence="4 5">KACC15460</strain>
    </source>
</reference>
<accession>A0ABV2DJV2</accession>
<evidence type="ECO:0000256" key="2">
    <source>
        <dbReference type="ARBA" id="ARBA00023315"/>
    </source>
</evidence>
<evidence type="ECO:0000259" key="3">
    <source>
        <dbReference type="PROSITE" id="PS51186"/>
    </source>
</evidence>
<organism evidence="4 5">
    <name type="scientific">Mesorhizobium shangrilense</name>
    <dbReference type="NCBI Taxonomy" id="460060"/>
    <lineage>
        <taxon>Bacteria</taxon>
        <taxon>Pseudomonadati</taxon>
        <taxon>Pseudomonadota</taxon>
        <taxon>Alphaproteobacteria</taxon>
        <taxon>Hyphomicrobiales</taxon>
        <taxon>Phyllobacteriaceae</taxon>
        <taxon>Mesorhizobium</taxon>
    </lineage>
</organism>
<comment type="caution">
    <text evidence="4">The sequence shown here is derived from an EMBL/GenBank/DDBJ whole genome shotgun (WGS) entry which is preliminary data.</text>
</comment>
<dbReference type="CDD" id="cd04301">
    <property type="entry name" value="NAT_SF"/>
    <property type="match status" value="1"/>
</dbReference>
<evidence type="ECO:0000313" key="4">
    <source>
        <dbReference type="EMBL" id="MET2830320.1"/>
    </source>
</evidence>
<keyword evidence="1" id="KW-0808">Transferase</keyword>
<evidence type="ECO:0000256" key="1">
    <source>
        <dbReference type="ARBA" id="ARBA00022679"/>
    </source>
</evidence>
<dbReference type="PROSITE" id="PS51186">
    <property type="entry name" value="GNAT"/>
    <property type="match status" value="1"/>
</dbReference>
<protein>
    <submittedName>
        <fullName evidence="4">GNAT family N-acetyltransferase</fullName>
    </submittedName>
</protein>
<dbReference type="Pfam" id="PF13508">
    <property type="entry name" value="Acetyltransf_7"/>
    <property type="match status" value="1"/>
</dbReference>
<dbReference type="SUPFAM" id="SSF55729">
    <property type="entry name" value="Acyl-CoA N-acyltransferases (Nat)"/>
    <property type="match status" value="1"/>
</dbReference>
<dbReference type="RefSeq" id="WP_354462410.1">
    <property type="nucleotide sequence ID" value="NZ_JBEWSZ010000002.1"/>
</dbReference>
<keyword evidence="2" id="KW-0012">Acyltransferase</keyword>
<dbReference type="InterPro" id="IPR050832">
    <property type="entry name" value="Bact_Acetyltransf"/>
</dbReference>
<dbReference type="PANTHER" id="PTHR43877">
    <property type="entry name" value="AMINOALKYLPHOSPHONATE N-ACETYLTRANSFERASE-RELATED-RELATED"/>
    <property type="match status" value="1"/>
</dbReference>
<evidence type="ECO:0000313" key="5">
    <source>
        <dbReference type="Proteomes" id="UP001548832"/>
    </source>
</evidence>
<dbReference type="Gene3D" id="3.40.630.30">
    <property type="match status" value="1"/>
</dbReference>
<gene>
    <name evidence="4" type="ORF">ABVQ20_25390</name>
</gene>
<dbReference type="Proteomes" id="UP001548832">
    <property type="component" value="Unassembled WGS sequence"/>
</dbReference>
<proteinExistence type="predicted"/>
<dbReference type="InterPro" id="IPR016181">
    <property type="entry name" value="Acyl_CoA_acyltransferase"/>
</dbReference>
<dbReference type="EMBL" id="JBEWSZ010000002">
    <property type="protein sequence ID" value="MET2830320.1"/>
    <property type="molecule type" value="Genomic_DNA"/>
</dbReference>
<name>A0ABV2DJV2_9HYPH</name>
<keyword evidence="5" id="KW-1185">Reference proteome</keyword>